<name>A0A7W9V010_9ACTN</name>
<reference evidence="2 3" key="1">
    <citation type="submission" date="2020-08" db="EMBL/GenBank/DDBJ databases">
        <title>Genomic Encyclopedia of Type Strains, Phase III (KMG-III): the genomes of soil and plant-associated and newly described type strains.</title>
        <authorList>
            <person name="Whitman W."/>
        </authorList>
    </citation>
    <scope>NUCLEOTIDE SEQUENCE [LARGE SCALE GENOMIC DNA]</scope>
    <source>
        <strain evidence="2 3">CECT 8305</strain>
    </source>
</reference>
<accession>A0A7W9V010</accession>
<evidence type="ECO:0000313" key="3">
    <source>
        <dbReference type="Proteomes" id="UP000588098"/>
    </source>
</evidence>
<dbReference type="EMBL" id="JACHJL010000012">
    <property type="protein sequence ID" value="MBB5937638.1"/>
    <property type="molecule type" value="Genomic_DNA"/>
</dbReference>
<gene>
    <name evidence="2" type="ORF">FHS42_004719</name>
</gene>
<organism evidence="2 3">
    <name type="scientific">Streptomyces zagrosensis</name>
    <dbReference type="NCBI Taxonomy" id="1042984"/>
    <lineage>
        <taxon>Bacteria</taxon>
        <taxon>Bacillati</taxon>
        <taxon>Actinomycetota</taxon>
        <taxon>Actinomycetes</taxon>
        <taxon>Kitasatosporales</taxon>
        <taxon>Streptomycetaceae</taxon>
        <taxon>Streptomyces</taxon>
    </lineage>
</organism>
<dbReference type="Proteomes" id="UP000588098">
    <property type="component" value="Unassembled WGS sequence"/>
</dbReference>
<comment type="caution">
    <text evidence="2">The sequence shown here is derived from an EMBL/GenBank/DDBJ whole genome shotgun (WGS) entry which is preliminary data.</text>
</comment>
<protein>
    <submittedName>
        <fullName evidence="2">Uncharacterized protein</fullName>
    </submittedName>
</protein>
<keyword evidence="1" id="KW-0732">Signal</keyword>
<proteinExistence type="predicted"/>
<feature type="signal peptide" evidence="1">
    <location>
        <begin position="1"/>
        <end position="35"/>
    </location>
</feature>
<keyword evidence="3" id="KW-1185">Reference proteome</keyword>
<evidence type="ECO:0000256" key="1">
    <source>
        <dbReference type="SAM" id="SignalP"/>
    </source>
</evidence>
<dbReference type="RefSeq" id="WP_184574737.1">
    <property type="nucleotide sequence ID" value="NZ_JACHJL010000012.1"/>
</dbReference>
<evidence type="ECO:0000313" key="2">
    <source>
        <dbReference type="EMBL" id="MBB5937638.1"/>
    </source>
</evidence>
<dbReference type="AlphaFoldDB" id="A0A7W9V010"/>
<feature type="chain" id="PRO_5039175423" evidence="1">
    <location>
        <begin position="36"/>
        <end position="49"/>
    </location>
</feature>
<sequence>MEDRVMLVVACWRMNLTLCCVRLLCASACPFSARAALLYVDAGDADRDA</sequence>